<reference evidence="2 3" key="1">
    <citation type="submission" date="2018-10" db="EMBL/GenBank/DDBJ databases">
        <title>Phylogenomics of Brevibacillus.</title>
        <authorList>
            <person name="Dunlap C."/>
        </authorList>
    </citation>
    <scope>NUCLEOTIDE SEQUENCE [LARGE SCALE GENOMIC DNA]</scope>
    <source>
        <strain evidence="2 3">JCM 15716</strain>
    </source>
</reference>
<sequence>MLLFRPTRSDDIPFVMVTESDEENSRYVLQWTAERHEQATKEADTGHIVIETIGERKQIGYLIVAGLQNPHHSIELKRIAITEKGKGYGREALKLIKQWVFEHAGAHRLWLDVKEQNARARHLYESEGFIVEGVTRECLKNGDSFESLVVMSMLRPEYYRAERA</sequence>
<dbReference type="PROSITE" id="PS51186">
    <property type="entry name" value="GNAT"/>
    <property type="match status" value="1"/>
</dbReference>
<dbReference type="GO" id="GO:0016747">
    <property type="term" value="F:acyltransferase activity, transferring groups other than amino-acyl groups"/>
    <property type="evidence" value="ECO:0007669"/>
    <property type="project" value="InterPro"/>
</dbReference>
<dbReference type="EMBL" id="RHHQ01000003">
    <property type="protein sequence ID" value="RNB92545.1"/>
    <property type="molecule type" value="Genomic_DNA"/>
</dbReference>
<protein>
    <submittedName>
        <fullName evidence="2">N-acetyltransferase</fullName>
    </submittedName>
</protein>
<dbReference type="CDD" id="cd04301">
    <property type="entry name" value="NAT_SF"/>
    <property type="match status" value="1"/>
</dbReference>
<dbReference type="Proteomes" id="UP000271031">
    <property type="component" value="Unassembled WGS sequence"/>
</dbReference>
<dbReference type="Gene3D" id="3.40.630.30">
    <property type="match status" value="1"/>
</dbReference>
<gene>
    <name evidence="2" type="ORF">EDM56_01120</name>
</gene>
<dbReference type="PANTHER" id="PTHR43415:SF3">
    <property type="entry name" value="GNAT-FAMILY ACETYLTRANSFERASE"/>
    <property type="match status" value="1"/>
</dbReference>
<keyword evidence="2" id="KW-0808">Transferase</keyword>
<dbReference type="InterPro" id="IPR016181">
    <property type="entry name" value="Acyl_CoA_acyltransferase"/>
</dbReference>
<evidence type="ECO:0000259" key="1">
    <source>
        <dbReference type="PROSITE" id="PS51186"/>
    </source>
</evidence>
<dbReference type="PANTHER" id="PTHR43415">
    <property type="entry name" value="SPERMIDINE N(1)-ACETYLTRANSFERASE"/>
    <property type="match status" value="1"/>
</dbReference>
<proteinExistence type="predicted"/>
<dbReference type="AlphaFoldDB" id="A0A3M8DYC4"/>
<dbReference type="OrthoDB" id="9795206at2"/>
<organism evidence="2 3">
    <name type="scientific">Brevibacillus fluminis</name>
    <dbReference type="NCBI Taxonomy" id="511487"/>
    <lineage>
        <taxon>Bacteria</taxon>
        <taxon>Bacillati</taxon>
        <taxon>Bacillota</taxon>
        <taxon>Bacilli</taxon>
        <taxon>Bacillales</taxon>
        <taxon>Paenibacillaceae</taxon>
        <taxon>Brevibacillus</taxon>
    </lineage>
</organism>
<keyword evidence="3" id="KW-1185">Reference proteome</keyword>
<accession>A0A3M8DYC4</accession>
<dbReference type="SUPFAM" id="SSF55729">
    <property type="entry name" value="Acyl-CoA N-acyltransferases (Nat)"/>
    <property type="match status" value="1"/>
</dbReference>
<feature type="domain" description="N-acetyltransferase" evidence="1">
    <location>
        <begin position="2"/>
        <end position="156"/>
    </location>
</feature>
<dbReference type="InterPro" id="IPR000182">
    <property type="entry name" value="GNAT_dom"/>
</dbReference>
<evidence type="ECO:0000313" key="2">
    <source>
        <dbReference type="EMBL" id="RNB92545.1"/>
    </source>
</evidence>
<dbReference type="Pfam" id="PF13302">
    <property type="entry name" value="Acetyltransf_3"/>
    <property type="match status" value="1"/>
</dbReference>
<name>A0A3M8DYC4_9BACL</name>
<comment type="caution">
    <text evidence="2">The sequence shown here is derived from an EMBL/GenBank/DDBJ whole genome shotgun (WGS) entry which is preliminary data.</text>
</comment>
<evidence type="ECO:0000313" key="3">
    <source>
        <dbReference type="Proteomes" id="UP000271031"/>
    </source>
</evidence>